<evidence type="ECO:0000313" key="2">
    <source>
        <dbReference type="Proteomes" id="UP001172386"/>
    </source>
</evidence>
<sequence>MKLEHQGTFGGGECSSQQECQSYTALPNTNTYDQDMLTYNLHDQSLFPSLQLAVLNHSFCYEPEYSTFFTPRAGLPAQPRYQFRPSLYYDNSSSFSNMPYPSRNRPSTQLTPVGSTVEPMMMFKQEDLPQTVQPQMHSSGLDLSPPIQEHAVVPVTTAPPVSPYAGHQQCFPSPLWQQHIPMLGIPDCETSTASLSEYGEVENDEEVYDKPYAQLIYDALIQAPGHRMLLRDIYDWFIQNTRKAIESGTNGWQNSIRHNLSMNKAFENDKTDPMANRGARKANSVWVLTDHAIRHGVQSTTRYRKNGASKKSDINRTPAIQRQRSGAKGGRAARRAARLKRQEEYGRTAKNTQSETDNSFLSSFDESPISDARDQLPSYSYSPMTPSDDQFLGTSYGLSIGSYCEYDPEVESKYEGRIYLDEDERLRQILSQSTAEELFDDIARL</sequence>
<comment type="caution">
    <text evidence="1">The sequence shown here is derived from an EMBL/GenBank/DDBJ whole genome shotgun (WGS) entry which is preliminary data.</text>
</comment>
<accession>A0ACC3AI83</accession>
<keyword evidence="2" id="KW-1185">Reference proteome</keyword>
<reference evidence="1" key="1">
    <citation type="submission" date="2022-10" db="EMBL/GenBank/DDBJ databases">
        <title>Culturing micro-colonial fungi from biological soil crusts in the Mojave desert and describing Neophaeococcomyces mojavensis, and introducing the new genera and species Taxawa tesnikishii.</title>
        <authorList>
            <person name="Kurbessoian T."/>
            <person name="Stajich J.E."/>
        </authorList>
    </citation>
    <scope>NUCLEOTIDE SEQUENCE</scope>
    <source>
        <strain evidence="1">JES_112</strain>
    </source>
</reference>
<name>A0ACC3AI83_9EURO</name>
<proteinExistence type="predicted"/>
<dbReference type="EMBL" id="JAPDRQ010000013">
    <property type="protein sequence ID" value="KAJ9662775.1"/>
    <property type="molecule type" value="Genomic_DNA"/>
</dbReference>
<evidence type="ECO:0000313" key="1">
    <source>
        <dbReference type="EMBL" id="KAJ9662775.1"/>
    </source>
</evidence>
<dbReference type="Proteomes" id="UP001172386">
    <property type="component" value="Unassembled WGS sequence"/>
</dbReference>
<gene>
    <name evidence="1" type="ORF">H2198_001224</name>
</gene>
<organism evidence="1 2">
    <name type="scientific">Neophaeococcomyces mojaviensis</name>
    <dbReference type="NCBI Taxonomy" id="3383035"/>
    <lineage>
        <taxon>Eukaryota</taxon>
        <taxon>Fungi</taxon>
        <taxon>Dikarya</taxon>
        <taxon>Ascomycota</taxon>
        <taxon>Pezizomycotina</taxon>
        <taxon>Eurotiomycetes</taxon>
        <taxon>Chaetothyriomycetidae</taxon>
        <taxon>Chaetothyriales</taxon>
        <taxon>Chaetothyriales incertae sedis</taxon>
        <taxon>Neophaeococcomyces</taxon>
    </lineage>
</organism>
<protein>
    <submittedName>
        <fullName evidence="1">Uncharacterized protein</fullName>
    </submittedName>
</protein>